<gene>
    <name evidence="2" type="ORF">C4N27_09450</name>
    <name evidence="1" type="ORF">KHW66_06280</name>
</gene>
<sequence>MPQVFKIGSYWVYFWANENEPLEPIHVHVAQGAPSANATKIWITRAGKCYLSNNNSQIPPRILRNIMAIIEARSAEVVAKWTSFFGEAHYFC</sequence>
<evidence type="ECO:0000313" key="4">
    <source>
        <dbReference type="Proteomes" id="UP000733372"/>
    </source>
</evidence>
<evidence type="ECO:0000313" key="1">
    <source>
        <dbReference type="EMBL" id="MBS5687643.1"/>
    </source>
</evidence>
<reference evidence="1" key="2">
    <citation type="submission" date="2021-02" db="EMBL/GenBank/DDBJ databases">
        <title>Infant gut strain persistence is associated with maternal origin, phylogeny, and functional potential including surface adhesion and iron acquisition.</title>
        <authorList>
            <person name="Lou Y.C."/>
        </authorList>
    </citation>
    <scope>NUCLEOTIDE SEQUENCE</scope>
    <source>
        <strain evidence="1">L3_101_367G1_dasL3_101_367G1_metabat.metabat.26</strain>
    </source>
</reference>
<evidence type="ECO:0000313" key="3">
    <source>
        <dbReference type="Proteomes" id="UP000250997"/>
    </source>
</evidence>
<name>A0A1Q6Q677_9FIRM</name>
<dbReference type="EMBL" id="PRLA01000006">
    <property type="protein sequence ID" value="RAW49381.1"/>
    <property type="molecule type" value="Genomic_DNA"/>
</dbReference>
<dbReference type="Proteomes" id="UP000250997">
    <property type="component" value="Unassembled WGS sequence"/>
</dbReference>
<dbReference type="InterPro" id="IPR025427">
    <property type="entry name" value="DUF4160"/>
</dbReference>
<dbReference type="Pfam" id="PF13711">
    <property type="entry name" value="DUF4160"/>
    <property type="match status" value="1"/>
</dbReference>
<protein>
    <submittedName>
        <fullName evidence="1">DUF4160 domain-containing protein</fullName>
    </submittedName>
</protein>
<reference evidence="2 3" key="1">
    <citation type="submission" date="2018-02" db="EMBL/GenBank/DDBJ databases">
        <title>Complete genome sequencing of Faecalibacterium prausnitzii strains isolated from the human gut.</title>
        <authorList>
            <person name="Fitzgerald B.C."/>
            <person name="Shkoporov A.N."/>
            <person name="Ross P.R."/>
            <person name="Hill C."/>
        </authorList>
    </citation>
    <scope>NUCLEOTIDE SEQUENCE [LARGE SCALE GENOMIC DNA]</scope>
    <source>
        <strain evidence="2 3">APC942/18-1</strain>
    </source>
</reference>
<evidence type="ECO:0000313" key="2">
    <source>
        <dbReference type="EMBL" id="RAW49381.1"/>
    </source>
</evidence>
<comment type="caution">
    <text evidence="1">The sequence shown here is derived from an EMBL/GenBank/DDBJ whole genome shotgun (WGS) entry which is preliminary data.</text>
</comment>
<dbReference type="AlphaFoldDB" id="A0A1Q6Q677"/>
<accession>A0A1Q6Q677</accession>
<dbReference type="Proteomes" id="UP000733372">
    <property type="component" value="Unassembled WGS sequence"/>
</dbReference>
<dbReference type="RefSeq" id="WP_158395287.1">
    <property type="nucleotide sequence ID" value="NZ_CP026548.1"/>
</dbReference>
<organism evidence="1 4">
    <name type="scientific">Faecalibacterium prausnitzii</name>
    <dbReference type="NCBI Taxonomy" id="853"/>
    <lineage>
        <taxon>Bacteria</taxon>
        <taxon>Bacillati</taxon>
        <taxon>Bacillota</taxon>
        <taxon>Clostridia</taxon>
        <taxon>Eubacteriales</taxon>
        <taxon>Oscillospiraceae</taxon>
        <taxon>Faecalibacterium</taxon>
    </lineage>
</organism>
<dbReference type="EMBL" id="JAGZAM010000011">
    <property type="protein sequence ID" value="MBS5687643.1"/>
    <property type="molecule type" value="Genomic_DNA"/>
</dbReference>
<proteinExistence type="predicted"/>